<comment type="caution">
    <text evidence="10">The sequence shown here is derived from an EMBL/GenBank/DDBJ whole genome shotgun (WGS) entry which is preliminary data.</text>
</comment>
<keyword evidence="5" id="KW-0862">Zinc</keyword>
<evidence type="ECO:0000256" key="3">
    <source>
        <dbReference type="ARBA" id="ARBA00022723"/>
    </source>
</evidence>
<evidence type="ECO:0000256" key="6">
    <source>
        <dbReference type="ARBA" id="ARBA00022989"/>
    </source>
</evidence>
<keyword evidence="6" id="KW-1133">Transmembrane helix</keyword>
<dbReference type="AlphaFoldDB" id="A0A8J8T235"/>
<protein>
    <recommendedName>
        <fullName evidence="9">RING-type domain-containing protein</fullName>
    </recommendedName>
</protein>
<dbReference type="PANTHER" id="PTHR46539:SF1">
    <property type="entry name" value="E3 UBIQUITIN-PROTEIN LIGASE ATL42"/>
    <property type="match status" value="1"/>
</dbReference>
<evidence type="ECO:0000256" key="8">
    <source>
        <dbReference type="PROSITE-ProRule" id="PRU00175"/>
    </source>
</evidence>
<evidence type="ECO:0000313" key="10">
    <source>
        <dbReference type="EMBL" id="TNV79384.1"/>
    </source>
</evidence>
<gene>
    <name evidence="10" type="ORF">FGO68_gene17796</name>
</gene>
<dbReference type="PANTHER" id="PTHR46539">
    <property type="entry name" value="E3 UBIQUITIN-PROTEIN LIGASE ATL42"/>
    <property type="match status" value="1"/>
</dbReference>
<evidence type="ECO:0000256" key="1">
    <source>
        <dbReference type="ARBA" id="ARBA00004370"/>
    </source>
</evidence>
<proteinExistence type="predicted"/>
<dbReference type="PROSITE" id="PS50089">
    <property type="entry name" value="ZF_RING_2"/>
    <property type="match status" value="1"/>
</dbReference>
<dbReference type="Gene3D" id="3.30.40.10">
    <property type="entry name" value="Zinc/RING finger domain, C3HC4 (zinc finger)"/>
    <property type="match status" value="1"/>
</dbReference>
<comment type="subcellular location">
    <subcellularLocation>
        <location evidence="1">Membrane</location>
    </subcellularLocation>
</comment>
<dbReference type="SUPFAM" id="SSF57850">
    <property type="entry name" value="RING/U-box"/>
    <property type="match status" value="1"/>
</dbReference>
<evidence type="ECO:0000256" key="7">
    <source>
        <dbReference type="ARBA" id="ARBA00023136"/>
    </source>
</evidence>
<evidence type="ECO:0000256" key="2">
    <source>
        <dbReference type="ARBA" id="ARBA00022692"/>
    </source>
</evidence>
<accession>A0A8J8T235</accession>
<dbReference type="Pfam" id="PF13639">
    <property type="entry name" value="zf-RING_2"/>
    <property type="match status" value="1"/>
</dbReference>
<keyword evidence="3" id="KW-0479">Metal-binding</keyword>
<dbReference type="OrthoDB" id="421575at2759"/>
<keyword evidence="4 8" id="KW-0863">Zinc-finger</keyword>
<evidence type="ECO:0000256" key="4">
    <source>
        <dbReference type="ARBA" id="ARBA00022771"/>
    </source>
</evidence>
<keyword evidence="2" id="KW-0812">Transmembrane</keyword>
<sequence length="122" mass="14838">MVSHLYCKRRARLHREGRRLWWEQRINNDPLLSDIERYYRHRDIQRFSARLVQKQFKKVLIKIPQGNSSPDEVIEALCPICCQNMEEAVRLTCDPRHLFHKECIQQWLVKHRTCPLCKMQII</sequence>
<keyword evidence="11" id="KW-1185">Reference proteome</keyword>
<dbReference type="EMBL" id="RRYP01008977">
    <property type="protein sequence ID" value="TNV79384.1"/>
    <property type="molecule type" value="Genomic_DNA"/>
</dbReference>
<dbReference type="SMART" id="SM00184">
    <property type="entry name" value="RING"/>
    <property type="match status" value="1"/>
</dbReference>
<name>A0A8J8T235_HALGN</name>
<dbReference type="Proteomes" id="UP000785679">
    <property type="component" value="Unassembled WGS sequence"/>
</dbReference>
<feature type="domain" description="RING-type" evidence="9">
    <location>
        <begin position="78"/>
        <end position="118"/>
    </location>
</feature>
<keyword evidence="7" id="KW-0472">Membrane</keyword>
<organism evidence="10 11">
    <name type="scientific">Halteria grandinella</name>
    <dbReference type="NCBI Taxonomy" id="5974"/>
    <lineage>
        <taxon>Eukaryota</taxon>
        <taxon>Sar</taxon>
        <taxon>Alveolata</taxon>
        <taxon>Ciliophora</taxon>
        <taxon>Intramacronucleata</taxon>
        <taxon>Spirotrichea</taxon>
        <taxon>Stichotrichia</taxon>
        <taxon>Sporadotrichida</taxon>
        <taxon>Halteriidae</taxon>
        <taxon>Halteria</taxon>
    </lineage>
</organism>
<dbReference type="InterPro" id="IPR013083">
    <property type="entry name" value="Znf_RING/FYVE/PHD"/>
</dbReference>
<dbReference type="GO" id="GO:0008270">
    <property type="term" value="F:zinc ion binding"/>
    <property type="evidence" value="ECO:0007669"/>
    <property type="project" value="UniProtKB-KW"/>
</dbReference>
<dbReference type="InterPro" id="IPR001841">
    <property type="entry name" value="Znf_RING"/>
</dbReference>
<evidence type="ECO:0000256" key="5">
    <source>
        <dbReference type="ARBA" id="ARBA00022833"/>
    </source>
</evidence>
<reference evidence="10" key="1">
    <citation type="submission" date="2019-06" db="EMBL/GenBank/DDBJ databases">
        <authorList>
            <person name="Zheng W."/>
        </authorList>
    </citation>
    <scope>NUCLEOTIDE SEQUENCE</scope>
    <source>
        <strain evidence="10">QDHG01</strain>
    </source>
</reference>
<evidence type="ECO:0000313" key="11">
    <source>
        <dbReference type="Proteomes" id="UP000785679"/>
    </source>
</evidence>
<evidence type="ECO:0000259" key="9">
    <source>
        <dbReference type="PROSITE" id="PS50089"/>
    </source>
</evidence>
<dbReference type="GO" id="GO:0016020">
    <property type="term" value="C:membrane"/>
    <property type="evidence" value="ECO:0007669"/>
    <property type="project" value="UniProtKB-SubCell"/>
</dbReference>